<protein>
    <recommendedName>
        <fullName evidence="3">Secreted protein</fullName>
    </recommendedName>
</protein>
<evidence type="ECO:0008006" key="3">
    <source>
        <dbReference type="Google" id="ProtNLM"/>
    </source>
</evidence>
<organism evidence="1 2">
    <name type="scientific">Macrophomina phaseolina</name>
    <dbReference type="NCBI Taxonomy" id="35725"/>
    <lineage>
        <taxon>Eukaryota</taxon>
        <taxon>Fungi</taxon>
        <taxon>Dikarya</taxon>
        <taxon>Ascomycota</taxon>
        <taxon>Pezizomycotina</taxon>
        <taxon>Dothideomycetes</taxon>
        <taxon>Dothideomycetes incertae sedis</taxon>
        <taxon>Botryosphaeriales</taxon>
        <taxon>Botryosphaeriaceae</taxon>
        <taxon>Macrophomina</taxon>
    </lineage>
</organism>
<reference evidence="1 2" key="1">
    <citation type="journal article" date="2021" name="Nat. Commun.">
        <title>Genetic determinants of endophytism in the Arabidopsis root mycobiome.</title>
        <authorList>
            <person name="Mesny F."/>
            <person name="Miyauchi S."/>
            <person name="Thiergart T."/>
            <person name="Pickel B."/>
            <person name="Atanasova L."/>
            <person name="Karlsson M."/>
            <person name="Huettel B."/>
            <person name="Barry K.W."/>
            <person name="Haridas S."/>
            <person name="Chen C."/>
            <person name="Bauer D."/>
            <person name="Andreopoulos W."/>
            <person name="Pangilinan J."/>
            <person name="LaButti K."/>
            <person name="Riley R."/>
            <person name="Lipzen A."/>
            <person name="Clum A."/>
            <person name="Drula E."/>
            <person name="Henrissat B."/>
            <person name="Kohler A."/>
            <person name="Grigoriev I.V."/>
            <person name="Martin F.M."/>
            <person name="Hacquard S."/>
        </authorList>
    </citation>
    <scope>NUCLEOTIDE SEQUENCE [LARGE SCALE GENOMIC DNA]</scope>
    <source>
        <strain evidence="1 2">MPI-SDFR-AT-0080</strain>
    </source>
</reference>
<accession>A0ABQ8FSF4</accession>
<proteinExistence type="predicted"/>
<evidence type="ECO:0000313" key="2">
    <source>
        <dbReference type="Proteomes" id="UP000774617"/>
    </source>
</evidence>
<evidence type="ECO:0000313" key="1">
    <source>
        <dbReference type="EMBL" id="KAH7007879.1"/>
    </source>
</evidence>
<keyword evidence="2" id="KW-1185">Reference proteome</keyword>
<dbReference type="Proteomes" id="UP000774617">
    <property type="component" value="Unassembled WGS sequence"/>
</dbReference>
<name>A0ABQ8FSF4_9PEZI</name>
<sequence>MACNGTSVTVSSVFTICVTVTVLSTVVGPSPIKGFSVNVCQTMAVVVCTVRFVPLFISDPIRAQNSSIFPNIGKINPIPKFIILSARYNRKIAPPVQAKQRKMLGTVHARLRGILDGRGKAVG</sequence>
<gene>
    <name evidence="1" type="ORF">B0J12DRAFT_706238</name>
</gene>
<dbReference type="EMBL" id="JAGTJR010000123">
    <property type="protein sequence ID" value="KAH7007879.1"/>
    <property type="molecule type" value="Genomic_DNA"/>
</dbReference>
<comment type="caution">
    <text evidence="1">The sequence shown here is derived from an EMBL/GenBank/DDBJ whole genome shotgun (WGS) entry which is preliminary data.</text>
</comment>